<sequence>AFKKKQKALNANANLRDLKFSAKKEVELYLDKLKGRLNRGVLYVKLFKKDLYLFGFIILTLNLLKRKGLE</sequence>
<organism evidence="1 2">
    <name type="scientific">Helicobacter turcicus</name>
    <dbReference type="NCBI Taxonomy" id="2867412"/>
    <lineage>
        <taxon>Bacteria</taxon>
        <taxon>Pseudomonadati</taxon>
        <taxon>Campylobacterota</taxon>
        <taxon>Epsilonproteobacteria</taxon>
        <taxon>Campylobacterales</taxon>
        <taxon>Helicobacteraceae</taxon>
        <taxon>Helicobacter</taxon>
    </lineage>
</organism>
<dbReference type="EMBL" id="JAIGYQ010000016">
    <property type="protein sequence ID" value="MBX7491524.1"/>
    <property type="molecule type" value="Genomic_DNA"/>
</dbReference>
<feature type="non-terminal residue" evidence="1">
    <location>
        <position position="1"/>
    </location>
</feature>
<accession>A0ABS7JQ48</accession>
<gene>
    <name evidence="1" type="ORF">K4G57_08645</name>
</gene>
<protein>
    <recommendedName>
        <fullName evidence="3">Transposase</fullName>
    </recommendedName>
</protein>
<proteinExistence type="predicted"/>
<evidence type="ECO:0000313" key="2">
    <source>
        <dbReference type="Proteomes" id="UP000700059"/>
    </source>
</evidence>
<dbReference type="RefSeq" id="WP_221561845.1">
    <property type="nucleotide sequence ID" value="NZ_JAIGYQ010000016.1"/>
</dbReference>
<comment type="caution">
    <text evidence="1">The sequence shown here is derived from an EMBL/GenBank/DDBJ whole genome shotgun (WGS) entry which is preliminary data.</text>
</comment>
<evidence type="ECO:0008006" key="3">
    <source>
        <dbReference type="Google" id="ProtNLM"/>
    </source>
</evidence>
<evidence type="ECO:0000313" key="1">
    <source>
        <dbReference type="EMBL" id="MBX7491524.1"/>
    </source>
</evidence>
<keyword evidence="2" id="KW-1185">Reference proteome</keyword>
<dbReference type="Proteomes" id="UP000700059">
    <property type="component" value="Unassembled WGS sequence"/>
</dbReference>
<name>A0ABS7JQ48_9HELI</name>
<reference evidence="1 2" key="1">
    <citation type="submission" date="2021-08" db="EMBL/GenBank/DDBJ databases">
        <title>Helicobacter spp. isolated from feces of Anatolian Ground Squirrel (Spermophilus xanthoprymnus) in Turkey.</title>
        <authorList>
            <person name="Aydin F."/>
            <person name="Abay S."/>
            <person name="Kayman T."/>
            <person name="Karakaya E."/>
            <person name="Saticioglu I.B."/>
        </authorList>
    </citation>
    <scope>NUCLEOTIDE SEQUENCE [LARGE SCALE GENOMIC DNA]</scope>
    <source>
        <strain evidence="1 2">Faydin-H70</strain>
    </source>
</reference>